<keyword evidence="3" id="KW-0028">Amino-acid biosynthesis</keyword>
<reference evidence="9" key="1">
    <citation type="journal article" date="2019" name="Int. J. Syst. Evol. Microbiol.">
        <title>The Global Catalogue of Microorganisms (GCM) 10K type strain sequencing project: providing services to taxonomists for standard genome sequencing and annotation.</title>
        <authorList>
            <consortium name="The Broad Institute Genomics Platform"/>
            <consortium name="The Broad Institute Genome Sequencing Center for Infectious Disease"/>
            <person name="Wu L."/>
            <person name="Ma J."/>
        </authorList>
    </citation>
    <scope>NUCLEOTIDE SEQUENCE [LARGE SCALE GENOMIC DNA]</scope>
    <source>
        <strain evidence="9">CGMCC 4.1434</strain>
    </source>
</reference>
<proteinExistence type="predicted"/>
<dbReference type="Pfam" id="PF01048">
    <property type="entry name" value="PNP_UDP_1"/>
    <property type="match status" value="1"/>
</dbReference>
<evidence type="ECO:0000259" key="7">
    <source>
        <dbReference type="Pfam" id="PF01048"/>
    </source>
</evidence>
<dbReference type="CDD" id="cd09008">
    <property type="entry name" value="MTAN"/>
    <property type="match status" value="1"/>
</dbReference>
<dbReference type="InterPro" id="IPR035994">
    <property type="entry name" value="Nucleoside_phosphorylase_sf"/>
</dbReference>
<sequence length="280" mass="30244">MKMRISLKFFTVLMIAAFMLMGCSTKKEGAIEQPESKTNAEQSEKRVIGIIGAMIEEVEILRDKMEIESTETIAGMEFYKGTLDGENIVLVQSGVGKVNAAACTQVLVDHFGVDYLINSGVAGGLSPDVSIGDIVISTDAVQHDVDTTVFGDEPGAIPRMETSYFVADEKLIQLAQSATEALAGDIHVFQGRIASGDQFIASAEKQAWITEHFSPYAVEMEGAAIAHVAHLNEVPFVIIRAISDDASGEADVKYEDFVKMAAENASKMIEEMIKAADKNL</sequence>
<dbReference type="Gene3D" id="3.40.50.1580">
    <property type="entry name" value="Nucleoside phosphorylase domain"/>
    <property type="match status" value="1"/>
</dbReference>
<dbReference type="SUPFAM" id="SSF53167">
    <property type="entry name" value="Purine and uridine phosphorylases"/>
    <property type="match status" value="1"/>
</dbReference>
<feature type="signal peptide" evidence="6">
    <location>
        <begin position="1"/>
        <end position="29"/>
    </location>
</feature>
<comment type="caution">
    <text evidence="8">The sequence shown here is derived from an EMBL/GenBank/DDBJ whole genome shotgun (WGS) entry which is preliminary data.</text>
</comment>
<dbReference type="PANTHER" id="PTHR46832">
    <property type="entry name" value="5'-METHYLTHIOADENOSINE/S-ADENOSYLHOMOCYSTEINE NUCLEOSIDASE"/>
    <property type="match status" value="1"/>
</dbReference>
<dbReference type="InterPro" id="IPR000845">
    <property type="entry name" value="Nucleoside_phosphorylase_d"/>
</dbReference>
<organism evidence="8 9">
    <name type="scientific">Sporosarcina soli</name>
    <dbReference type="NCBI Taxonomy" id="334736"/>
    <lineage>
        <taxon>Bacteria</taxon>
        <taxon>Bacillati</taxon>
        <taxon>Bacillota</taxon>
        <taxon>Bacilli</taxon>
        <taxon>Bacillales</taxon>
        <taxon>Caryophanaceae</taxon>
        <taxon>Sporosarcina</taxon>
    </lineage>
</organism>
<keyword evidence="6" id="KW-0732">Signal</keyword>
<gene>
    <name evidence="8" type="ORF">ACFPRA_09025</name>
</gene>
<feature type="chain" id="PRO_5045731904" description="adenosylhomocysteine nucleosidase" evidence="6">
    <location>
        <begin position="30"/>
        <end position="280"/>
    </location>
</feature>
<dbReference type="NCBIfam" id="NF004079">
    <property type="entry name" value="PRK05584.1"/>
    <property type="match status" value="1"/>
</dbReference>
<accession>A0ABW0TJQ8</accession>
<name>A0ABW0TJQ8_9BACL</name>
<dbReference type="InterPro" id="IPR010049">
    <property type="entry name" value="MTA_SAH_Nsdase"/>
</dbReference>
<dbReference type="GO" id="GO:0008782">
    <property type="term" value="F:adenosylhomocysteine nucleosidase activity"/>
    <property type="evidence" value="ECO:0007669"/>
    <property type="project" value="UniProtKB-EC"/>
</dbReference>
<evidence type="ECO:0000256" key="2">
    <source>
        <dbReference type="ARBA" id="ARBA00011974"/>
    </source>
</evidence>
<evidence type="ECO:0000313" key="8">
    <source>
        <dbReference type="EMBL" id="MFC5589028.1"/>
    </source>
</evidence>
<keyword evidence="4 8" id="KW-0378">Hydrolase</keyword>
<keyword evidence="9" id="KW-1185">Reference proteome</keyword>
<evidence type="ECO:0000256" key="5">
    <source>
        <dbReference type="ARBA" id="ARBA00023167"/>
    </source>
</evidence>
<evidence type="ECO:0000256" key="3">
    <source>
        <dbReference type="ARBA" id="ARBA00022605"/>
    </source>
</evidence>
<evidence type="ECO:0000256" key="4">
    <source>
        <dbReference type="ARBA" id="ARBA00022801"/>
    </source>
</evidence>
<evidence type="ECO:0000256" key="6">
    <source>
        <dbReference type="SAM" id="SignalP"/>
    </source>
</evidence>
<dbReference type="PROSITE" id="PS51257">
    <property type="entry name" value="PROKAR_LIPOPROTEIN"/>
    <property type="match status" value="1"/>
</dbReference>
<dbReference type="RefSeq" id="WP_381432999.1">
    <property type="nucleotide sequence ID" value="NZ_JBHSNO010000005.1"/>
</dbReference>
<comment type="pathway">
    <text evidence="1">Amino-acid biosynthesis; L-methionine biosynthesis via salvage pathway; S-methyl-5-thio-alpha-D-ribose 1-phosphate from S-methyl-5'-thioadenosine (hydrolase route): step 1/2.</text>
</comment>
<dbReference type="NCBIfam" id="TIGR01704">
    <property type="entry name" value="MTA_SAH-Nsdase"/>
    <property type="match status" value="1"/>
</dbReference>
<keyword evidence="8" id="KW-0326">Glycosidase</keyword>
<feature type="domain" description="Nucleoside phosphorylase" evidence="7">
    <location>
        <begin position="48"/>
        <end position="274"/>
    </location>
</feature>
<protein>
    <recommendedName>
        <fullName evidence="2">adenosylhomocysteine nucleosidase</fullName>
        <ecNumber evidence="2">3.2.2.9</ecNumber>
    </recommendedName>
</protein>
<dbReference type="PANTHER" id="PTHR46832:SF1">
    <property type="entry name" value="5'-METHYLTHIOADENOSINE_S-ADENOSYLHOMOCYSTEINE NUCLEOSIDASE"/>
    <property type="match status" value="1"/>
</dbReference>
<dbReference type="EMBL" id="JBHSNO010000005">
    <property type="protein sequence ID" value="MFC5589028.1"/>
    <property type="molecule type" value="Genomic_DNA"/>
</dbReference>
<dbReference type="EC" id="3.2.2.9" evidence="2"/>
<dbReference type="Proteomes" id="UP001596109">
    <property type="component" value="Unassembled WGS sequence"/>
</dbReference>
<evidence type="ECO:0000256" key="1">
    <source>
        <dbReference type="ARBA" id="ARBA00004945"/>
    </source>
</evidence>
<evidence type="ECO:0000313" key="9">
    <source>
        <dbReference type="Proteomes" id="UP001596109"/>
    </source>
</evidence>
<keyword evidence="5" id="KW-0486">Methionine biosynthesis</keyword>